<evidence type="ECO:0000313" key="10">
    <source>
        <dbReference type="EMBL" id="CAJ0579963.1"/>
    </source>
</evidence>
<sequence length="512" mass="59280">MLLFLVFAFTAVTAIYSFYAWHAGYWKRRGIPGPPPKLFFGNFLEMDKLEKPAVLVFPEWTKKYGKVFGVQEGIRKVLVISDLDMLQELFVRKFDHFHGRKMMPMAPNPDTDPRIHVFNARGARWKRLRVLTNPSFSVNSLKKMRHTVEDSAKVLLGHMEKHANTGKGFDIHKFYQEYTMDVIARVAMGQKGSRQFDNPAVALVLETFMRRVDSPIFYWILGTPFWAEITRKLFVMTAQLRGSPFLKVIKLIESAVEERRRQRSAQTEWHEPNDFIDLFLDAEAEVELDGKEIDKNYVKVERKLGNQEIVAQCFVFLLAGFDTTANSLSYVTYLLATHPEKLERVVEELDQVLGDEKEFTYDMLNELKYLDNVVKEGLRMYPLGAFANSRTCMKPTTLGNVEVEEGTLVVSDPWTIHYDKEIWGRDADEFVPERWDEERPRHLLAWFPFGVGPRQCIGMRLAFLEEKMAIAHLLRNYTISAGAETEKKLNLIGNFTVSPASVTIYLNKREKH</sequence>
<evidence type="ECO:0000313" key="11">
    <source>
        <dbReference type="Proteomes" id="UP001177023"/>
    </source>
</evidence>
<dbReference type="GO" id="GO:0005506">
    <property type="term" value="F:iron ion binding"/>
    <property type="evidence" value="ECO:0007669"/>
    <property type="project" value="InterPro"/>
</dbReference>
<dbReference type="GO" id="GO:0004497">
    <property type="term" value="F:monooxygenase activity"/>
    <property type="evidence" value="ECO:0007669"/>
    <property type="project" value="UniProtKB-KW"/>
</dbReference>
<dbReference type="PROSITE" id="PS00086">
    <property type="entry name" value="CYTOCHROME_P450"/>
    <property type="match status" value="1"/>
</dbReference>
<dbReference type="FunFam" id="1.10.630.10:FF:000182">
    <property type="entry name" value="Cytochrome P450 3A4"/>
    <property type="match status" value="1"/>
</dbReference>
<dbReference type="AlphaFoldDB" id="A0AA36G6J9"/>
<dbReference type="PANTHER" id="PTHR24292">
    <property type="entry name" value="CYTOCHROME P450"/>
    <property type="match status" value="1"/>
</dbReference>
<dbReference type="InterPro" id="IPR002401">
    <property type="entry name" value="Cyt_P450_E_grp-I"/>
</dbReference>
<keyword evidence="7 9" id="KW-0503">Monooxygenase</keyword>
<keyword evidence="4 8" id="KW-0479">Metal-binding</keyword>
<dbReference type="InterPro" id="IPR036396">
    <property type="entry name" value="Cyt_P450_sf"/>
</dbReference>
<feature type="binding site" description="axial binding residue" evidence="8">
    <location>
        <position position="456"/>
    </location>
    <ligand>
        <name>heme</name>
        <dbReference type="ChEBI" id="CHEBI:30413"/>
    </ligand>
    <ligandPart>
        <name>Fe</name>
        <dbReference type="ChEBI" id="CHEBI:18248"/>
    </ligandPart>
</feature>
<dbReference type="GO" id="GO:0020037">
    <property type="term" value="F:heme binding"/>
    <property type="evidence" value="ECO:0007669"/>
    <property type="project" value="InterPro"/>
</dbReference>
<gene>
    <name evidence="10" type="ORF">MSPICULIGERA_LOCUS18166</name>
</gene>
<evidence type="ECO:0008006" key="12">
    <source>
        <dbReference type="Google" id="ProtNLM"/>
    </source>
</evidence>
<dbReference type="InterPro" id="IPR017972">
    <property type="entry name" value="Cyt_P450_CS"/>
</dbReference>
<name>A0AA36G6J9_9BILA</name>
<keyword evidence="3 8" id="KW-0349">Heme</keyword>
<evidence type="ECO:0000256" key="6">
    <source>
        <dbReference type="ARBA" id="ARBA00023004"/>
    </source>
</evidence>
<comment type="caution">
    <text evidence="10">The sequence shown here is derived from an EMBL/GenBank/DDBJ whole genome shotgun (WGS) entry which is preliminary data.</text>
</comment>
<evidence type="ECO:0000256" key="3">
    <source>
        <dbReference type="ARBA" id="ARBA00022617"/>
    </source>
</evidence>
<dbReference type="PRINTS" id="PR00463">
    <property type="entry name" value="EP450I"/>
</dbReference>
<dbReference type="InterPro" id="IPR001128">
    <property type="entry name" value="Cyt_P450"/>
</dbReference>
<evidence type="ECO:0000256" key="2">
    <source>
        <dbReference type="ARBA" id="ARBA00010617"/>
    </source>
</evidence>
<reference evidence="10" key="1">
    <citation type="submission" date="2023-06" db="EMBL/GenBank/DDBJ databases">
        <authorList>
            <person name="Delattre M."/>
        </authorList>
    </citation>
    <scope>NUCLEOTIDE SEQUENCE</scope>
    <source>
        <strain evidence="10">AF72</strain>
    </source>
</reference>
<comment type="similarity">
    <text evidence="2 9">Belongs to the cytochrome P450 family.</text>
</comment>
<evidence type="ECO:0000256" key="9">
    <source>
        <dbReference type="RuleBase" id="RU000461"/>
    </source>
</evidence>
<accession>A0AA36G6J9</accession>
<proteinExistence type="inferred from homology"/>
<dbReference type="CDD" id="cd11055">
    <property type="entry name" value="CYP3A-like"/>
    <property type="match status" value="1"/>
</dbReference>
<keyword evidence="11" id="KW-1185">Reference proteome</keyword>
<dbReference type="EMBL" id="CATQJA010002657">
    <property type="protein sequence ID" value="CAJ0579963.1"/>
    <property type="molecule type" value="Genomic_DNA"/>
</dbReference>
<evidence type="ECO:0000256" key="4">
    <source>
        <dbReference type="ARBA" id="ARBA00022723"/>
    </source>
</evidence>
<comment type="cofactor">
    <cofactor evidence="1 8">
        <name>heme</name>
        <dbReference type="ChEBI" id="CHEBI:30413"/>
    </cofactor>
</comment>
<dbReference type="InterPro" id="IPR050476">
    <property type="entry name" value="Insect_CytP450_Detox"/>
</dbReference>
<keyword evidence="5 9" id="KW-0560">Oxidoreductase</keyword>
<dbReference type="GO" id="GO:0016705">
    <property type="term" value="F:oxidoreductase activity, acting on paired donors, with incorporation or reduction of molecular oxygen"/>
    <property type="evidence" value="ECO:0007669"/>
    <property type="project" value="InterPro"/>
</dbReference>
<organism evidence="10 11">
    <name type="scientific">Mesorhabditis spiculigera</name>
    <dbReference type="NCBI Taxonomy" id="96644"/>
    <lineage>
        <taxon>Eukaryota</taxon>
        <taxon>Metazoa</taxon>
        <taxon>Ecdysozoa</taxon>
        <taxon>Nematoda</taxon>
        <taxon>Chromadorea</taxon>
        <taxon>Rhabditida</taxon>
        <taxon>Rhabditina</taxon>
        <taxon>Rhabditomorpha</taxon>
        <taxon>Rhabditoidea</taxon>
        <taxon>Rhabditidae</taxon>
        <taxon>Mesorhabditinae</taxon>
        <taxon>Mesorhabditis</taxon>
    </lineage>
</organism>
<dbReference type="SUPFAM" id="SSF48264">
    <property type="entry name" value="Cytochrome P450"/>
    <property type="match status" value="1"/>
</dbReference>
<evidence type="ECO:0000256" key="7">
    <source>
        <dbReference type="ARBA" id="ARBA00023033"/>
    </source>
</evidence>
<evidence type="ECO:0000256" key="8">
    <source>
        <dbReference type="PIRSR" id="PIRSR602401-1"/>
    </source>
</evidence>
<protein>
    <recommendedName>
        <fullName evidence="12">Cytochrome P450</fullName>
    </recommendedName>
</protein>
<keyword evidence="6 8" id="KW-0408">Iron</keyword>
<dbReference type="PRINTS" id="PR00385">
    <property type="entry name" value="P450"/>
</dbReference>
<dbReference type="Pfam" id="PF00067">
    <property type="entry name" value="p450"/>
    <property type="match status" value="1"/>
</dbReference>
<dbReference type="PANTHER" id="PTHR24292:SF102">
    <property type="entry name" value="CYTOCHROME P450 FAMILY-RELATED"/>
    <property type="match status" value="1"/>
</dbReference>
<dbReference type="Gene3D" id="1.10.630.10">
    <property type="entry name" value="Cytochrome P450"/>
    <property type="match status" value="1"/>
</dbReference>
<evidence type="ECO:0000256" key="5">
    <source>
        <dbReference type="ARBA" id="ARBA00023002"/>
    </source>
</evidence>
<feature type="non-terminal residue" evidence="10">
    <location>
        <position position="512"/>
    </location>
</feature>
<dbReference type="Proteomes" id="UP001177023">
    <property type="component" value="Unassembled WGS sequence"/>
</dbReference>
<evidence type="ECO:0000256" key="1">
    <source>
        <dbReference type="ARBA" id="ARBA00001971"/>
    </source>
</evidence>